<dbReference type="OrthoDB" id="354454at2759"/>
<dbReference type="EMBL" id="HG694734">
    <property type="protein sequence ID" value="CDI86068.1"/>
    <property type="molecule type" value="Genomic_DNA"/>
</dbReference>
<feature type="region of interest" description="Disordered" evidence="1">
    <location>
        <begin position="1"/>
        <end position="132"/>
    </location>
</feature>
<name>U6H3M5_9EIME</name>
<gene>
    <name evidence="2" type="ORF">EPH_0067280</name>
</gene>
<accession>U6H3M5</accession>
<sequence length="187" mass="19612">MEGHIQDDGVQGFAGKPSDKHAGGLGQRRQAIYSTSESGAAGVCTARITELSLHTRKKTDRLHRNSRESVPLTWIDAATASRPTPSTPPSSSSSSSSSSASSSSTAAAAAAAAAQQQQQQQQQQQHHHHSQKRCNQLRRCGIDAYSIKTNTINTIIIIIIIIINSSSTSSSSSTTAATTATTTTSPP</sequence>
<evidence type="ECO:0000313" key="3">
    <source>
        <dbReference type="Proteomes" id="UP000018201"/>
    </source>
</evidence>
<evidence type="ECO:0000256" key="1">
    <source>
        <dbReference type="SAM" id="MobiDB-lite"/>
    </source>
</evidence>
<organism evidence="2 3">
    <name type="scientific">Eimeria praecox</name>
    <dbReference type="NCBI Taxonomy" id="51316"/>
    <lineage>
        <taxon>Eukaryota</taxon>
        <taxon>Sar</taxon>
        <taxon>Alveolata</taxon>
        <taxon>Apicomplexa</taxon>
        <taxon>Conoidasida</taxon>
        <taxon>Coccidia</taxon>
        <taxon>Eucoccidiorida</taxon>
        <taxon>Eimeriorina</taxon>
        <taxon>Eimeriidae</taxon>
        <taxon>Eimeria</taxon>
    </lineage>
</organism>
<reference evidence="2" key="2">
    <citation type="submission" date="2013-10" db="EMBL/GenBank/DDBJ databases">
        <authorList>
            <person name="Aslett M."/>
        </authorList>
    </citation>
    <scope>NUCLEOTIDE SEQUENCE [LARGE SCALE GENOMIC DNA]</scope>
    <source>
        <strain evidence="2">Houghton</strain>
    </source>
</reference>
<protein>
    <submittedName>
        <fullName evidence="2">Uncharacterized protein</fullName>
    </submittedName>
</protein>
<feature type="region of interest" description="Disordered" evidence="1">
    <location>
        <begin position="168"/>
        <end position="187"/>
    </location>
</feature>
<evidence type="ECO:0000313" key="2">
    <source>
        <dbReference type="EMBL" id="CDI86068.1"/>
    </source>
</evidence>
<proteinExistence type="predicted"/>
<dbReference type="VEuPathDB" id="ToxoDB:EPH_0067280"/>
<keyword evidence="3" id="KW-1185">Reference proteome</keyword>
<reference evidence="2" key="1">
    <citation type="submission" date="2013-10" db="EMBL/GenBank/DDBJ databases">
        <title>Genomic analysis of the causative agents of coccidiosis in chickens.</title>
        <authorList>
            <person name="Reid A.J."/>
            <person name="Blake D."/>
            <person name="Billington K."/>
            <person name="Browne H."/>
            <person name="Dunn M."/>
            <person name="Hung S."/>
            <person name="Kawahara F."/>
            <person name="Miranda-Saavedra D."/>
            <person name="Mourier T."/>
            <person name="Nagra H."/>
            <person name="Otto T.D."/>
            <person name="Rawlings N."/>
            <person name="Sanchez A."/>
            <person name="Sanders M."/>
            <person name="Subramaniam C."/>
            <person name="Tay Y."/>
            <person name="Dear P."/>
            <person name="Doerig C."/>
            <person name="Gruber A."/>
            <person name="Parkinson J."/>
            <person name="Shirley M."/>
            <person name="Wan K.L."/>
            <person name="Berriman M."/>
            <person name="Tomley F."/>
            <person name="Pain A."/>
        </authorList>
    </citation>
    <scope>NUCLEOTIDE SEQUENCE [LARGE SCALE GENOMIC DNA]</scope>
    <source>
        <strain evidence="2">Houghton</strain>
    </source>
</reference>
<dbReference type="Proteomes" id="UP000018201">
    <property type="component" value="Unassembled WGS sequence"/>
</dbReference>
<feature type="compositionally biased region" description="Low complexity" evidence="1">
    <location>
        <begin position="77"/>
        <end position="124"/>
    </location>
</feature>
<dbReference type="AlphaFoldDB" id="U6H3M5"/>